<evidence type="ECO:0000313" key="3">
    <source>
        <dbReference type="Proteomes" id="UP001424441"/>
    </source>
</evidence>
<evidence type="ECO:0000256" key="1">
    <source>
        <dbReference type="SAM" id="Phobius"/>
    </source>
</evidence>
<feature type="transmembrane region" description="Helical" evidence="1">
    <location>
        <begin position="26"/>
        <end position="46"/>
    </location>
</feature>
<gene>
    <name evidence="2" type="ORF">GCM10008943_26950</name>
</gene>
<evidence type="ECO:0000313" key="2">
    <source>
        <dbReference type="EMBL" id="GAA0609948.1"/>
    </source>
</evidence>
<name>A0ABP3RG60_9HYPH</name>
<protein>
    <submittedName>
        <fullName evidence="2">Uncharacterized protein</fullName>
    </submittedName>
</protein>
<reference evidence="3" key="1">
    <citation type="journal article" date="2019" name="Int. J. Syst. Evol. Microbiol.">
        <title>The Global Catalogue of Microorganisms (GCM) 10K type strain sequencing project: providing services to taxonomists for standard genome sequencing and annotation.</title>
        <authorList>
            <consortium name="The Broad Institute Genomics Platform"/>
            <consortium name="The Broad Institute Genome Sequencing Center for Infectious Disease"/>
            <person name="Wu L."/>
            <person name="Ma J."/>
        </authorList>
    </citation>
    <scope>NUCLEOTIDE SEQUENCE [LARGE SCALE GENOMIC DNA]</scope>
    <source>
        <strain evidence="3">JCM 15115</strain>
    </source>
</reference>
<comment type="caution">
    <text evidence="2">The sequence shown here is derived from an EMBL/GenBank/DDBJ whole genome shotgun (WGS) entry which is preliminary data.</text>
</comment>
<proteinExistence type="predicted"/>
<keyword evidence="1" id="KW-0812">Transmembrane</keyword>
<accession>A0ABP3RG60</accession>
<keyword evidence="1" id="KW-1133">Transmembrane helix</keyword>
<organism evidence="2 3">
    <name type="scientific">Paenochrobactrum glaciei</name>
    <dbReference type="NCBI Taxonomy" id="486407"/>
    <lineage>
        <taxon>Bacteria</taxon>
        <taxon>Pseudomonadati</taxon>
        <taxon>Pseudomonadota</taxon>
        <taxon>Alphaproteobacteria</taxon>
        <taxon>Hyphomicrobiales</taxon>
        <taxon>Brucellaceae</taxon>
        <taxon>Paenochrobactrum</taxon>
    </lineage>
</organism>
<dbReference type="EMBL" id="BAAADE010000006">
    <property type="protein sequence ID" value="GAA0609948.1"/>
    <property type="molecule type" value="Genomic_DNA"/>
</dbReference>
<sequence>MFDADLFQPWEPPVVNAGKRNFEISLFPSTGIDFIIVKCCVSAFIIRDKKRMTSLNVFERLTEPENEHQNVNISDQSGSRK</sequence>
<keyword evidence="1" id="KW-0472">Membrane</keyword>
<dbReference type="Proteomes" id="UP001424441">
    <property type="component" value="Unassembled WGS sequence"/>
</dbReference>
<keyword evidence="3" id="KW-1185">Reference proteome</keyword>